<proteinExistence type="predicted"/>
<name>A0A0K0DEJ0_ANGCA</name>
<accession>A0A0K0DEJ0</accession>
<feature type="region of interest" description="Disordered" evidence="1">
    <location>
        <begin position="39"/>
        <end position="61"/>
    </location>
</feature>
<organism evidence="2 3">
    <name type="scientific">Angiostrongylus cantonensis</name>
    <name type="common">Rat lungworm</name>
    <dbReference type="NCBI Taxonomy" id="6313"/>
    <lineage>
        <taxon>Eukaryota</taxon>
        <taxon>Metazoa</taxon>
        <taxon>Ecdysozoa</taxon>
        <taxon>Nematoda</taxon>
        <taxon>Chromadorea</taxon>
        <taxon>Rhabditida</taxon>
        <taxon>Rhabditina</taxon>
        <taxon>Rhabditomorpha</taxon>
        <taxon>Strongyloidea</taxon>
        <taxon>Metastrongylidae</taxon>
        <taxon>Angiostrongylus</taxon>
    </lineage>
</organism>
<keyword evidence="2" id="KW-1185">Reference proteome</keyword>
<dbReference type="AlphaFoldDB" id="A0A0K0DEJ0"/>
<evidence type="ECO:0000256" key="1">
    <source>
        <dbReference type="SAM" id="MobiDB-lite"/>
    </source>
</evidence>
<dbReference type="WBParaSite" id="ACAC_0000928101-mRNA-1">
    <property type="protein sequence ID" value="ACAC_0000928101-mRNA-1"/>
    <property type="gene ID" value="ACAC_0000928101"/>
</dbReference>
<dbReference type="Proteomes" id="UP000035642">
    <property type="component" value="Unassembled WGS sequence"/>
</dbReference>
<protein>
    <submittedName>
        <fullName evidence="3">40S ribosomal protein S6</fullName>
    </submittedName>
</protein>
<evidence type="ECO:0000313" key="2">
    <source>
        <dbReference type="Proteomes" id="UP000035642"/>
    </source>
</evidence>
<reference evidence="2" key="1">
    <citation type="submission" date="2012-09" db="EMBL/GenBank/DDBJ databases">
        <authorList>
            <person name="Martin A.A."/>
        </authorList>
    </citation>
    <scope>NUCLEOTIDE SEQUENCE</scope>
</reference>
<evidence type="ECO:0000313" key="3">
    <source>
        <dbReference type="WBParaSite" id="ACAC_0000928101-mRNA-1"/>
    </source>
</evidence>
<sequence>MATCFNENEHEREKPILDTNKQGVQKALFLAVRKQESKKKKAKAAKEEKKPAVAAASATPPRGRSRVWWSKLKTFSTFYSLPIPEIH</sequence>
<reference evidence="3" key="2">
    <citation type="submission" date="2017-02" db="UniProtKB">
        <authorList>
            <consortium name="WormBaseParasite"/>
        </authorList>
    </citation>
    <scope>IDENTIFICATION</scope>
</reference>